<evidence type="ECO:0000256" key="2">
    <source>
        <dbReference type="ARBA" id="ARBA00023235"/>
    </source>
</evidence>
<dbReference type="RefSeq" id="XP_033605094.1">
    <property type="nucleotide sequence ID" value="XM_033748944.1"/>
</dbReference>
<name>A0A6A6WKG3_9PEZI</name>
<dbReference type="Gene3D" id="3.10.310.10">
    <property type="entry name" value="Diaminopimelate Epimerase, Chain A, domain 1"/>
    <property type="match status" value="2"/>
</dbReference>
<dbReference type="SUPFAM" id="SSF54506">
    <property type="entry name" value="Diaminopimelate epimerase-like"/>
    <property type="match status" value="2"/>
</dbReference>
<dbReference type="EMBL" id="ML996565">
    <property type="protein sequence ID" value="KAF2762643.1"/>
    <property type="molecule type" value="Genomic_DNA"/>
</dbReference>
<dbReference type="AlphaFoldDB" id="A0A6A6WKG3"/>
<comment type="similarity">
    <text evidence="1">Belongs to the PrpF family.</text>
</comment>
<evidence type="ECO:0000256" key="3">
    <source>
        <dbReference type="SAM" id="MobiDB-lite"/>
    </source>
</evidence>
<feature type="region of interest" description="Disordered" evidence="3">
    <location>
        <begin position="315"/>
        <end position="335"/>
    </location>
</feature>
<dbReference type="Pfam" id="PF04303">
    <property type="entry name" value="PrpF"/>
    <property type="match status" value="1"/>
</dbReference>
<dbReference type="OrthoDB" id="10267539at2759"/>
<evidence type="ECO:0000256" key="1">
    <source>
        <dbReference type="ARBA" id="ARBA00007673"/>
    </source>
</evidence>
<dbReference type="PANTHER" id="PTHR43709:SF2">
    <property type="entry name" value="DUF453 DOMAIN PROTEIN (AFU_ORTHOLOGUE AFUA_6G00360)"/>
    <property type="match status" value="1"/>
</dbReference>
<reference evidence="4" key="1">
    <citation type="journal article" date="2020" name="Stud. Mycol.">
        <title>101 Dothideomycetes genomes: a test case for predicting lifestyles and emergence of pathogens.</title>
        <authorList>
            <person name="Haridas S."/>
            <person name="Albert R."/>
            <person name="Binder M."/>
            <person name="Bloem J."/>
            <person name="Labutti K."/>
            <person name="Salamov A."/>
            <person name="Andreopoulos B."/>
            <person name="Baker S."/>
            <person name="Barry K."/>
            <person name="Bills G."/>
            <person name="Bluhm B."/>
            <person name="Cannon C."/>
            <person name="Castanera R."/>
            <person name="Culley D."/>
            <person name="Daum C."/>
            <person name="Ezra D."/>
            <person name="Gonzalez J."/>
            <person name="Henrissat B."/>
            <person name="Kuo A."/>
            <person name="Liang C."/>
            <person name="Lipzen A."/>
            <person name="Lutzoni F."/>
            <person name="Magnuson J."/>
            <person name="Mondo S."/>
            <person name="Nolan M."/>
            <person name="Ohm R."/>
            <person name="Pangilinan J."/>
            <person name="Park H.-J."/>
            <person name="Ramirez L."/>
            <person name="Alfaro M."/>
            <person name="Sun H."/>
            <person name="Tritt A."/>
            <person name="Yoshinaga Y."/>
            <person name="Zwiers L.-H."/>
            <person name="Turgeon B."/>
            <person name="Goodwin S."/>
            <person name="Spatafora J."/>
            <person name="Crous P."/>
            <person name="Grigoriev I."/>
        </authorList>
    </citation>
    <scope>NUCLEOTIDE SEQUENCE</scope>
    <source>
        <strain evidence="4">CBS 121739</strain>
    </source>
</reference>
<gene>
    <name evidence="4" type="ORF">EJ05DRAFT_529952</name>
</gene>
<evidence type="ECO:0000313" key="4">
    <source>
        <dbReference type="EMBL" id="KAF2762643.1"/>
    </source>
</evidence>
<keyword evidence="2" id="KW-0413">Isomerase</keyword>
<organism evidence="4 5">
    <name type="scientific">Pseudovirgaria hyperparasitica</name>
    <dbReference type="NCBI Taxonomy" id="470096"/>
    <lineage>
        <taxon>Eukaryota</taxon>
        <taxon>Fungi</taxon>
        <taxon>Dikarya</taxon>
        <taxon>Ascomycota</taxon>
        <taxon>Pezizomycotina</taxon>
        <taxon>Dothideomycetes</taxon>
        <taxon>Dothideomycetes incertae sedis</taxon>
        <taxon>Acrospermales</taxon>
        <taxon>Acrospermaceae</taxon>
        <taxon>Pseudovirgaria</taxon>
    </lineage>
</organism>
<keyword evidence="5" id="KW-1185">Reference proteome</keyword>
<protein>
    <submittedName>
        <fullName evidence="4">DUF453-domain-containing protein</fullName>
    </submittedName>
</protein>
<dbReference type="Proteomes" id="UP000799437">
    <property type="component" value="Unassembled WGS sequence"/>
</dbReference>
<evidence type="ECO:0000313" key="5">
    <source>
        <dbReference type="Proteomes" id="UP000799437"/>
    </source>
</evidence>
<proteinExistence type="inferred from homology"/>
<dbReference type="InterPro" id="IPR007400">
    <property type="entry name" value="PrpF-like"/>
</dbReference>
<sequence>MRAGTSRGIFLHGDHMPQTKSAWPQILSTIMGSGNGDRRQLDGVGGATSTTSKAAIVSPSSHPDADVDFTFAQVAVGENKVDLRGSCGNICSGVGPFALDEGLVRVKPGQKQAVVRVHDTNTGALISQTLQVAPDGTFLADGTHKISGYAGSGSPLKLSWTNPSGTVGTRQFYPTGNPSDTLTFPSLSTGESTCIQASLIDAANPFVFVDAATLPTPITQSDLDSPDLHTALESTRCHAAVLFGLAHTPQDAARTRAVPKIVLCYPPSPSSHVDIRVVPFSMGSPHPSFQLTGTVALSAALTMPGTVPSLIARKARSEEPLRSPETGGRAGGMGGVKKAIAHRSGVVEAVVRNVEDASVPLGVRVADVSVVTTARRIFRGDVFV</sequence>
<accession>A0A6A6WKG3</accession>
<dbReference type="GeneID" id="54489998"/>
<dbReference type="GO" id="GO:0016853">
    <property type="term" value="F:isomerase activity"/>
    <property type="evidence" value="ECO:0007669"/>
    <property type="project" value="UniProtKB-KW"/>
</dbReference>
<dbReference type="PANTHER" id="PTHR43709">
    <property type="entry name" value="ACONITATE ISOMERASE-RELATED"/>
    <property type="match status" value="1"/>
</dbReference>